<keyword evidence="9 10" id="KW-0460">Magnesium</keyword>
<evidence type="ECO:0000256" key="10">
    <source>
        <dbReference type="PIRNR" id="PIRNR036852"/>
    </source>
</evidence>
<dbReference type="GO" id="GO:0000287">
    <property type="term" value="F:magnesium ion binding"/>
    <property type="evidence" value="ECO:0007669"/>
    <property type="project" value="UniProtKB-UniRule"/>
</dbReference>
<dbReference type="Proteomes" id="UP001362899">
    <property type="component" value="Unassembled WGS sequence"/>
</dbReference>
<dbReference type="AlphaFoldDB" id="A0AAV5RIY7"/>
<dbReference type="InterPro" id="IPR037056">
    <property type="entry name" value="RNase_H1_N_sf"/>
</dbReference>
<dbReference type="SUPFAM" id="SSF55658">
    <property type="entry name" value="L9 N-domain-like"/>
    <property type="match status" value="1"/>
</dbReference>
<comment type="caution">
    <text evidence="12">The sequence shown here is derived from an EMBL/GenBank/DDBJ whole genome shotgun (WGS) entry which is preliminary data.</text>
</comment>
<evidence type="ECO:0000256" key="8">
    <source>
        <dbReference type="ARBA" id="ARBA00022801"/>
    </source>
</evidence>
<dbReference type="InterPro" id="IPR009027">
    <property type="entry name" value="Ribosomal_bL9/RNase_H1_N"/>
</dbReference>
<comment type="similarity">
    <text evidence="3 10">Belongs to the RNase H family.</text>
</comment>
<proteinExistence type="inferred from homology"/>
<evidence type="ECO:0000256" key="5">
    <source>
        <dbReference type="ARBA" id="ARBA00022722"/>
    </source>
</evidence>
<comment type="function">
    <text evidence="10">Endonuclease that specifically degrades the RNA of RNA-DNA hybrids.</text>
</comment>
<evidence type="ECO:0000256" key="6">
    <source>
        <dbReference type="ARBA" id="ARBA00022723"/>
    </source>
</evidence>
<reference evidence="12 13" key="1">
    <citation type="journal article" date="2023" name="Elife">
        <title>Identification of key yeast species and microbe-microbe interactions impacting larval growth of Drosophila in the wild.</title>
        <authorList>
            <person name="Mure A."/>
            <person name="Sugiura Y."/>
            <person name="Maeda R."/>
            <person name="Honda K."/>
            <person name="Sakurai N."/>
            <person name="Takahashi Y."/>
            <person name="Watada M."/>
            <person name="Katoh T."/>
            <person name="Gotoh A."/>
            <person name="Gotoh Y."/>
            <person name="Taniguchi I."/>
            <person name="Nakamura K."/>
            <person name="Hayashi T."/>
            <person name="Katayama T."/>
            <person name="Uemura T."/>
            <person name="Hattori Y."/>
        </authorList>
    </citation>
    <scope>NUCLEOTIDE SEQUENCE [LARGE SCALE GENOMIC DNA]</scope>
    <source>
        <strain evidence="12 13">SB-73</strain>
    </source>
</reference>
<name>A0AAV5RIY7_STABA</name>
<evidence type="ECO:0000313" key="12">
    <source>
        <dbReference type="EMBL" id="GMM50698.1"/>
    </source>
</evidence>
<dbReference type="Pfam" id="PF00075">
    <property type="entry name" value="RNase_H"/>
    <property type="match status" value="1"/>
</dbReference>
<dbReference type="CDD" id="cd09280">
    <property type="entry name" value="RNase_HI_eukaryote_like"/>
    <property type="match status" value="1"/>
</dbReference>
<feature type="domain" description="RNase H type-1" evidence="11">
    <location>
        <begin position="83"/>
        <end position="239"/>
    </location>
</feature>
<dbReference type="InterPro" id="IPR036397">
    <property type="entry name" value="RNaseH_sf"/>
</dbReference>
<protein>
    <recommendedName>
        <fullName evidence="4 10">Ribonuclease H</fullName>
        <shortName evidence="10">RNase H</shortName>
        <ecNumber evidence="4 10">3.1.26.4</ecNumber>
    </recommendedName>
</protein>
<dbReference type="PIRSF" id="PIRSF036852">
    <property type="entry name" value="Ribonuclease_H1_euk"/>
    <property type="match status" value="1"/>
</dbReference>
<keyword evidence="13" id="KW-1185">Reference proteome</keyword>
<evidence type="ECO:0000313" key="13">
    <source>
        <dbReference type="Proteomes" id="UP001362899"/>
    </source>
</evidence>
<dbReference type="Gene3D" id="3.30.420.10">
    <property type="entry name" value="Ribonuclease H-like superfamily/Ribonuclease H"/>
    <property type="match status" value="1"/>
</dbReference>
<dbReference type="InterPro" id="IPR012337">
    <property type="entry name" value="RNaseH-like_sf"/>
</dbReference>
<dbReference type="EC" id="3.1.26.4" evidence="4 10"/>
<dbReference type="Pfam" id="PF01693">
    <property type="entry name" value="Cauli_VI"/>
    <property type="match status" value="1"/>
</dbReference>
<keyword evidence="5 10" id="KW-0540">Nuclease</keyword>
<dbReference type="InterPro" id="IPR050092">
    <property type="entry name" value="RNase_H"/>
</dbReference>
<evidence type="ECO:0000256" key="3">
    <source>
        <dbReference type="ARBA" id="ARBA00005300"/>
    </source>
</evidence>
<dbReference type="SUPFAM" id="SSF53098">
    <property type="entry name" value="Ribonuclease H-like"/>
    <property type="match status" value="1"/>
</dbReference>
<evidence type="ECO:0000256" key="9">
    <source>
        <dbReference type="ARBA" id="ARBA00022842"/>
    </source>
</evidence>
<evidence type="ECO:0000259" key="11">
    <source>
        <dbReference type="PROSITE" id="PS50879"/>
    </source>
</evidence>
<dbReference type="GO" id="GO:0043137">
    <property type="term" value="P:DNA replication, removal of RNA primer"/>
    <property type="evidence" value="ECO:0007669"/>
    <property type="project" value="TreeGrafter"/>
</dbReference>
<organism evidence="12 13">
    <name type="scientific">Starmerella bacillaris</name>
    <name type="common">Yeast</name>
    <name type="synonym">Candida zemplinina</name>
    <dbReference type="NCBI Taxonomy" id="1247836"/>
    <lineage>
        <taxon>Eukaryota</taxon>
        <taxon>Fungi</taxon>
        <taxon>Dikarya</taxon>
        <taxon>Ascomycota</taxon>
        <taxon>Saccharomycotina</taxon>
        <taxon>Dipodascomycetes</taxon>
        <taxon>Dipodascales</taxon>
        <taxon>Trichomonascaceae</taxon>
        <taxon>Starmerella</taxon>
    </lineage>
</organism>
<comment type="catalytic activity">
    <reaction evidence="1 10">
        <text>Endonucleolytic cleavage to 5'-phosphomonoester.</text>
        <dbReference type="EC" id="3.1.26.4"/>
    </reaction>
</comment>
<dbReference type="InterPro" id="IPR002156">
    <property type="entry name" value="RNaseH_domain"/>
</dbReference>
<evidence type="ECO:0000256" key="4">
    <source>
        <dbReference type="ARBA" id="ARBA00012180"/>
    </source>
</evidence>
<dbReference type="PANTHER" id="PTHR10642:SF26">
    <property type="entry name" value="RIBONUCLEASE H1"/>
    <property type="match status" value="1"/>
</dbReference>
<keyword evidence="8 10" id="KW-0378">Hydrolase</keyword>
<accession>A0AAV5RIY7</accession>
<dbReference type="GO" id="GO:0004523">
    <property type="term" value="F:RNA-DNA hybrid ribonuclease activity"/>
    <property type="evidence" value="ECO:0007669"/>
    <property type="project" value="UniProtKB-UniRule"/>
</dbReference>
<evidence type="ECO:0000256" key="1">
    <source>
        <dbReference type="ARBA" id="ARBA00000077"/>
    </source>
</evidence>
<evidence type="ECO:0000256" key="7">
    <source>
        <dbReference type="ARBA" id="ARBA00022759"/>
    </source>
</evidence>
<keyword evidence="6 10" id="KW-0479">Metal-binding</keyword>
<comment type="cofactor">
    <cofactor evidence="2 10">
        <name>Mg(2+)</name>
        <dbReference type="ChEBI" id="CHEBI:18420"/>
    </cofactor>
</comment>
<sequence>MTKKLYCVREGHKRRIFTEYADFKDSIENYPGAVYKIFDNDEDAHQYMYPPAIFSLDEPDPFKGYEHFNSNSLDWCHIHDIYEPTELIAYVDGCCYREGQTDALTGIAVYWSKSSNYNIAYPTFTGPQTINFAELTSVLAALQQMLSIHKTEGVNSFTLVCDSQYVTRGITEYSRKWCLNGWRTSSGTPVKNQNMIKTINHHINALIESDVKLVIAYVAHHTRVFGNEMADYLARKVIVENDTEHVYETLWNPLDHEDEYDSTY</sequence>
<evidence type="ECO:0000256" key="2">
    <source>
        <dbReference type="ARBA" id="ARBA00001946"/>
    </source>
</evidence>
<dbReference type="PROSITE" id="PS50879">
    <property type="entry name" value="RNASE_H_1"/>
    <property type="match status" value="1"/>
</dbReference>
<gene>
    <name evidence="12" type="ORF">DASB73_016560</name>
</gene>
<dbReference type="EMBL" id="BTGC01000003">
    <property type="protein sequence ID" value="GMM50698.1"/>
    <property type="molecule type" value="Genomic_DNA"/>
</dbReference>
<dbReference type="GO" id="GO:0003676">
    <property type="term" value="F:nucleic acid binding"/>
    <property type="evidence" value="ECO:0007669"/>
    <property type="project" value="UniProtKB-UniRule"/>
</dbReference>
<dbReference type="InterPro" id="IPR011320">
    <property type="entry name" value="RNase_H1_N"/>
</dbReference>
<dbReference type="InterPro" id="IPR017067">
    <property type="entry name" value="RNase_H1_euk"/>
</dbReference>
<dbReference type="PANTHER" id="PTHR10642">
    <property type="entry name" value="RIBONUCLEASE H1"/>
    <property type="match status" value="1"/>
</dbReference>
<dbReference type="Gene3D" id="3.40.970.10">
    <property type="entry name" value="Ribonuclease H1, N-terminal domain"/>
    <property type="match status" value="1"/>
</dbReference>
<keyword evidence="7 10" id="KW-0255">Endonuclease</keyword>